<reference evidence="2" key="1">
    <citation type="journal article" date="2023" name="Science">
        <title>Genome structures resolve the early diversification of teleost fishes.</title>
        <authorList>
            <person name="Parey E."/>
            <person name="Louis A."/>
            <person name="Montfort J."/>
            <person name="Bouchez O."/>
            <person name="Roques C."/>
            <person name="Iampietro C."/>
            <person name="Lluch J."/>
            <person name="Castinel A."/>
            <person name="Donnadieu C."/>
            <person name="Desvignes T."/>
            <person name="Floi Bucao C."/>
            <person name="Jouanno E."/>
            <person name="Wen M."/>
            <person name="Mejri S."/>
            <person name="Dirks R."/>
            <person name="Jansen H."/>
            <person name="Henkel C."/>
            <person name="Chen W.J."/>
            <person name="Zahm M."/>
            <person name="Cabau C."/>
            <person name="Klopp C."/>
            <person name="Thompson A.W."/>
            <person name="Robinson-Rechavi M."/>
            <person name="Braasch I."/>
            <person name="Lecointre G."/>
            <person name="Bobe J."/>
            <person name="Postlethwait J.H."/>
            <person name="Berthelot C."/>
            <person name="Roest Crollius H."/>
            <person name="Guiguen Y."/>
        </authorList>
    </citation>
    <scope>NUCLEOTIDE SEQUENCE</scope>
    <source>
        <strain evidence="2">WJC10195</strain>
    </source>
</reference>
<name>A0A9Q1G5Z5_SYNKA</name>
<gene>
    <name evidence="2" type="ORF">SKAU_G00062530</name>
</gene>
<feature type="region of interest" description="Disordered" evidence="1">
    <location>
        <begin position="1"/>
        <end position="21"/>
    </location>
</feature>
<evidence type="ECO:0000256" key="1">
    <source>
        <dbReference type="SAM" id="MobiDB-lite"/>
    </source>
</evidence>
<dbReference type="AlphaFoldDB" id="A0A9Q1G5Z5"/>
<comment type="caution">
    <text evidence="2">The sequence shown here is derived from an EMBL/GenBank/DDBJ whole genome shotgun (WGS) entry which is preliminary data.</text>
</comment>
<sequence>MHPGPAPQVTKAPSPQPENAGREKNSLMLHLLSGLIALRSRAGSQVMLKDLPGQGIQARPVYVTVGTSATNPALQTSFFKQDVIIMTVQRESYSEELTMLTDGMPIPNSPLIKLSPILDKSMIRIGGRLQHSQLDSNEKNPLILPDKVISLHCWYATFMSRLNIKVATSLRFHQSSRTVDHRR</sequence>
<organism evidence="2 3">
    <name type="scientific">Synaphobranchus kaupii</name>
    <name type="common">Kaup's arrowtooth eel</name>
    <dbReference type="NCBI Taxonomy" id="118154"/>
    <lineage>
        <taxon>Eukaryota</taxon>
        <taxon>Metazoa</taxon>
        <taxon>Chordata</taxon>
        <taxon>Craniata</taxon>
        <taxon>Vertebrata</taxon>
        <taxon>Euteleostomi</taxon>
        <taxon>Actinopterygii</taxon>
        <taxon>Neopterygii</taxon>
        <taxon>Teleostei</taxon>
        <taxon>Anguilliformes</taxon>
        <taxon>Synaphobranchidae</taxon>
        <taxon>Synaphobranchus</taxon>
    </lineage>
</organism>
<evidence type="ECO:0000313" key="3">
    <source>
        <dbReference type="Proteomes" id="UP001152622"/>
    </source>
</evidence>
<dbReference type="EMBL" id="JAINUF010000002">
    <property type="protein sequence ID" value="KAJ8375673.1"/>
    <property type="molecule type" value="Genomic_DNA"/>
</dbReference>
<evidence type="ECO:0000313" key="2">
    <source>
        <dbReference type="EMBL" id="KAJ8375673.1"/>
    </source>
</evidence>
<dbReference type="OrthoDB" id="8057979at2759"/>
<accession>A0A9Q1G5Z5</accession>
<protein>
    <submittedName>
        <fullName evidence="2">Uncharacterized protein</fullName>
    </submittedName>
</protein>
<dbReference type="Proteomes" id="UP001152622">
    <property type="component" value="Chromosome 2"/>
</dbReference>
<keyword evidence="3" id="KW-1185">Reference proteome</keyword>
<proteinExistence type="predicted"/>